<evidence type="ECO:0000313" key="1">
    <source>
        <dbReference type="EMBL" id="KAC3928391.1"/>
    </source>
</evidence>
<keyword evidence="2" id="KW-1185">Reference proteome</keyword>
<sequence length="209" mass="23172">MKSAVKAEKRKAPKVHLELAFEETRKLPTQLLGKLPAHPKKLRQIKSTLRIVEDLEEARPLKKKRVKDQVKPEAERPGAVMEGISPKESSVVEEIEAAPEVVAPAQDAIYKKAFTNILANVRKFLGMSPTIQEVLFEGECQPSRKATVSFEDNQALMVRALSSVPLPSVPIEVVHLSDFDRGPTLAYRSNLEGFRLQKDGGNTSNYGCS</sequence>
<evidence type="ECO:0000313" key="2">
    <source>
        <dbReference type="Proteomes" id="UP000327013"/>
    </source>
</evidence>
<organism evidence="1 2">
    <name type="scientific">Carpinus fangiana</name>
    <dbReference type="NCBI Taxonomy" id="176857"/>
    <lineage>
        <taxon>Eukaryota</taxon>
        <taxon>Viridiplantae</taxon>
        <taxon>Streptophyta</taxon>
        <taxon>Embryophyta</taxon>
        <taxon>Tracheophyta</taxon>
        <taxon>Spermatophyta</taxon>
        <taxon>Magnoliopsida</taxon>
        <taxon>eudicotyledons</taxon>
        <taxon>Gunneridae</taxon>
        <taxon>Pentapetalae</taxon>
        <taxon>rosids</taxon>
        <taxon>fabids</taxon>
        <taxon>Fagales</taxon>
        <taxon>Betulaceae</taxon>
        <taxon>Carpinus</taxon>
    </lineage>
</organism>
<protein>
    <submittedName>
        <fullName evidence="1">Uncharacterized protein</fullName>
    </submittedName>
</protein>
<dbReference type="Proteomes" id="UP000327013">
    <property type="component" value="Unassembled WGS sequence"/>
</dbReference>
<comment type="caution">
    <text evidence="1">The sequence shown here is derived from an EMBL/GenBank/DDBJ whole genome shotgun (WGS) entry which is preliminary data.</text>
</comment>
<proteinExistence type="predicted"/>
<reference evidence="1 2" key="1">
    <citation type="submission" date="2019-06" db="EMBL/GenBank/DDBJ databases">
        <title>A chromosomal-level reference genome of Carpinus fangiana (Coryloideae, Betulaceae).</title>
        <authorList>
            <person name="Yang X."/>
            <person name="Wang Z."/>
            <person name="Zhang L."/>
            <person name="Hao G."/>
            <person name="Liu J."/>
            <person name="Yang Y."/>
        </authorList>
    </citation>
    <scope>NUCLEOTIDE SEQUENCE [LARGE SCALE GENOMIC DNA]</scope>
    <source>
        <strain evidence="1">Cfa_2016G</strain>
        <tissue evidence="1">Leaf</tissue>
    </source>
</reference>
<name>A0A5N6L6A7_9ROSI</name>
<dbReference type="AlphaFoldDB" id="A0A5N6L6A7"/>
<dbReference type="EMBL" id="VIBQ01000918">
    <property type="protein sequence ID" value="KAC3928391.1"/>
    <property type="molecule type" value="Genomic_DNA"/>
</dbReference>
<accession>A0A5N6L6A7</accession>
<gene>
    <name evidence="1" type="ORF">FH972_027208</name>
</gene>